<evidence type="ECO:0008006" key="5">
    <source>
        <dbReference type="Google" id="ProtNLM"/>
    </source>
</evidence>
<evidence type="ECO:0000313" key="4">
    <source>
        <dbReference type="Proteomes" id="UP000233517"/>
    </source>
</evidence>
<organism evidence="3 4">
    <name type="scientific">Candidatus Falkowbacteria bacterium HGW-Falkowbacteria-1</name>
    <dbReference type="NCBI Taxonomy" id="2013768"/>
    <lineage>
        <taxon>Bacteria</taxon>
        <taxon>Candidatus Falkowiibacteriota</taxon>
    </lineage>
</organism>
<gene>
    <name evidence="3" type="ORF">CVU82_01010</name>
</gene>
<accession>A0A2N2EAL9</accession>
<proteinExistence type="predicted"/>
<comment type="caution">
    <text evidence="3">The sequence shown here is derived from an EMBL/GenBank/DDBJ whole genome shotgun (WGS) entry which is preliminary data.</text>
</comment>
<dbReference type="EMBL" id="PHAI01000001">
    <property type="protein sequence ID" value="PKM91771.1"/>
    <property type="molecule type" value="Genomic_DNA"/>
</dbReference>
<keyword evidence="2" id="KW-0472">Membrane</keyword>
<dbReference type="AlphaFoldDB" id="A0A2N2EAL9"/>
<name>A0A2N2EAL9_9BACT</name>
<evidence type="ECO:0000313" key="3">
    <source>
        <dbReference type="EMBL" id="PKM91771.1"/>
    </source>
</evidence>
<keyword evidence="2" id="KW-1133">Transmembrane helix</keyword>
<feature type="compositionally biased region" description="Basic and acidic residues" evidence="1">
    <location>
        <begin position="8"/>
        <end position="24"/>
    </location>
</feature>
<sequence>MSKHKNKKVIENQKIERKEAPNKNDNTEQINLNWEINEFVKHQRSKRWYIIASIITLGLIIWAITDKNYLFALIMILFSALIVFYDSENPKRIKIELKYNGLFVGQKFYKFESISKFYIIYKPEENVKKIFFEFKNPINHRLTVPLENENPIMVRNHLLQYLEEDLEKENEPLSEGLSKILKL</sequence>
<feature type="transmembrane region" description="Helical" evidence="2">
    <location>
        <begin position="70"/>
        <end position="87"/>
    </location>
</feature>
<dbReference type="Proteomes" id="UP000233517">
    <property type="component" value="Unassembled WGS sequence"/>
</dbReference>
<protein>
    <recommendedName>
        <fullName evidence="5">DUF5673 domain-containing protein</fullName>
    </recommendedName>
</protein>
<feature type="region of interest" description="Disordered" evidence="1">
    <location>
        <begin position="1"/>
        <end position="24"/>
    </location>
</feature>
<feature type="transmembrane region" description="Helical" evidence="2">
    <location>
        <begin position="48"/>
        <end position="64"/>
    </location>
</feature>
<keyword evidence="2" id="KW-0812">Transmembrane</keyword>
<evidence type="ECO:0000256" key="1">
    <source>
        <dbReference type="SAM" id="MobiDB-lite"/>
    </source>
</evidence>
<reference evidence="3 4" key="1">
    <citation type="journal article" date="2017" name="ISME J.">
        <title>Potential for microbial H2 and metal transformations associated with novel bacteria and archaea in deep terrestrial subsurface sediments.</title>
        <authorList>
            <person name="Hernsdorf A.W."/>
            <person name="Amano Y."/>
            <person name="Miyakawa K."/>
            <person name="Ise K."/>
            <person name="Suzuki Y."/>
            <person name="Anantharaman K."/>
            <person name="Probst A."/>
            <person name="Burstein D."/>
            <person name="Thomas B.C."/>
            <person name="Banfield J.F."/>
        </authorList>
    </citation>
    <scope>NUCLEOTIDE SEQUENCE [LARGE SCALE GENOMIC DNA]</scope>
    <source>
        <strain evidence="3">HGW-Falkowbacteria-1</strain>
    </source>
</reference>
<evidence type="ECO:0000256" key="2">
    <source>
        <dbReference type="SAM" id="Phobius"/>
    </source>
</evidence>